<protein>
    <submittedName>
        <fullName evidence="1">Uncharacterized protein</fullName>
    </submittedName>
</protein>
<sequence>MAAEWALYGIKTENLSQYSLIIATKRHGTIVSPPDEYRNKSMFSVLPIARKCLLIIGTMSMAILADRVPGAPCRSLVK</sequence>
<evidence type="ECO:0000313" key="1">
    <source>
        <dbReference type="EMBL" id="PIV47337.1"/>
    </source>
</evidence>
<gene>
    <name evidence="1" type="ORF">COS21_00605</name>
</gene>
<reference evidence="2" key="1">
    <citation type="submission" date="2017-09" db="EMBL/GenBank/DDBJ databases">
        <title>Depth-based differentiation of microbial function through sediment-hosted aquifers and enrichment of novel symbionts in the deep terrestrial subsurface.</title>
        <authorList>
            <person name="Probst A.J."/>
            <person name="Ladd B."/>
            <person name="Jarett J.K."/>
            <person name="Geller-Mcgrath D.E."/>
            <person name="Sieber C.M.K."/>
            <person name="Emerson J.B."/>
            <person name="Anantharaman K."/>
            <person name="Thomas B.C."/>
            <person name="Malmstrom R."/>
            <person name="Stieglmeier M."/>
            <person name="Klingl A."/>
            <person name="Woyke T."/>
            <person name="Ryan C.M."/>
            <person name="Banfield J.F."/>
        </authorList>
    </citation>
    <scope>NUCLEOTIDE SEQUENCE [LARGE SCALE GENOMIC DNA]</scope>
</reference>
<name>A0A2M7DER1_9BACT</name>
<comment type="caution">
    <text evidence="1">The sequence shown here is derived from an EMBL/GenBank/DDBJ whole genome shotgun (WGS) entry which is preliminary data.</text>
</comment>
<dbReference type="Proteomes" id="UP000229030">
    <property type="component" value="Unassembled WGS sequence"/>
</dbReference>
<accession>A0A2M7DER1</accession>
<evidence type="ECO:0000313" key="2">
    <source>
        <dbReference type="Proteomes" id="UP000229030"/>
    </source>
</evidence>
<organism evidence="1 2">
    <name type="scientific">bacterium (Candidatus Gribaldobacteria) CG02_land_8_20_14_3_00_41_15</name>
    <dbReference type="NCBI Taxonomy" id="2014270"/>
    <lineage>
        <taxon>Bacteria</taxon>
        <taxon>Candidatus Gribaldobacteria</taxon>
    </lineage>
</organism>
<proteinExistence type="predicted"/>
<dbReference type="AlphaFoldDB" id="A0A2M7DER1"/>
<dbReference type="EMBL" id="PETV01000016">
    <property type="protein sequence ID" value="PIV47337.1"/>
    <property type="molecule type" value="Genomic_DNA"/>
</dbReference>